<accession>A0A9P4NFF5</accession>
<keyword evidence="4" id="KW-0234">DNA repair</keyword>
<dbReference type="AlphaFoldDB" id="A0A9P4NFF5"/>
<dbReference type="OrthoDB" id="361494at2759"/>
<feature type="repeat" description="WD" evidence="5">
    <location>
        <begin position="119"/>
        <end position="161"/>
    </location>
</feature>
<proteinExistence type="predicted"/>
<dbReference type="PRINTS" id="PR00320">
    <property type="entry name" value="GPROTEINBRPT"/>
</dbReference>
<dbReference type="PANTHER" id="PTHR46202:SF1">
    <property type="entry name" value="DNA EXCISION REPAIR PROTEIN ERCC-8"/>
    <property type="match status" value="1"/>
</dbReference>
<dbReference type="GO" id="GO:0031464">
    <property type="term" value="C:Cul4A-RING E3 ubiquitin ligase complex"/>
    <property type="evidence" value="ECO:0007669"/>
    <property type="project" value="TreeGrafter"/>
</dbReference>
<feature type="repeat" description="WD" evidence="5">
    <location>
        <begin position="63"/>
        <end position="105"/>
    </location>
</feature>
<dbReference type="GO" id="GO:0043161">
    <property type="term" value="P:proteasome-mediated ubiquitin-dependent protein catabolic process"/>
    <property type="evidence" value="ECO:0007669"/>
    <property type="project" value="TreeGrafter"/>
</dbReference>
<comment type="caution">
    <text evidence="6">The sequence shown here is derived from an EMBL/GenBank/DDBJ whole genome shotgun (WGS) entry which is preliminary data.</text>
</comment>
<dbReference type="InterPro" id="IPR001680">
    <property type="entry name" value="WD40_rpt"/>
</dbReference>
<dbReference type="InterPro" id="IPR042238">
    <property type="entry name" value="Rad28/ERCC8/Ckn1/ATCSA-1"/>
</dbReference>
<dbReference type="GO" id="GO:0006283">
    <property type="term" value="P:transcription-coupled nucleotide-excision repair"/>
    <property type="evidence" value="ECO:0007669"/>
    <property type="project" value="InterPro"/>
</dbReference>
<dbReference type="Pfam" id="PF00400">
    <property type="entry name" value="WD40"/>
    <property type="match status" value="4"/>
</dbReference>
<dbReference type="SMART" id="SM00320">
    <property type="entry name" value="WD40"/>
    <property type="match status" value="5"/>
</dbReference>
<dbReference type="Gene3D" id="2.130.10.10">
    <property type="entry name" value="YVTN repeat-like/Quinoprotein amine dehydrogenase"/>
    <property type="match status" value="1"/>
</dbReference>
<evidence type="ECO:0000256" key="2">
    <source>
        <dbReference type="ARBA" id="ARBA00022737"/>
    </source>
</evidence>
<evidence type="ECO:0000256" key="4">
    <source>
        <dbReference type="ARBA" id="ARBA00023204"/>
    </source>
</evidence>
<dbReference type="InterPro" id="IPR019775">
    <property type="entry name" value="WD40_repeat_CS"/>
</dbReference>
<dbReference type="SUPFAM" id="SSF50978">
    <property type="entry name" value="WD40 repeat-like"/>
    <property type="match status" value="1"/>
</dbReference>
<reference evidence="6" key="1">
    <citation type="journal article" date="2020" name="Stud. Mycol.">
        <title>101 Dothideomycetes genomes: a test case for predicting lifestyles and emergence of pathogens.</title>
        <authorList>
            <person name="Haridas S."/>
            <person name="Albert R."/>
            <person name="Binder M."/>
            <person name="Bloem J."/>
            <person name="Labutti K."/>
            <person name="Salamov A."/>
            <person name="Andreopoulos B."/>
            <person name="Baker S."/>
            <person name="Barry K."/>
            <person name="Bills G."/>
            <person name="Bluhm B."/>
            <person name="Cannon C."/>
            <person name="Castanera R."/>
            <person name="Culley D."/>
            <person name="Daum C."/>
            <person name="Ezra D."/>
            <person name="Gonzalez J."/>
            <person name="Henrissat B."/>
            <person name="Kuo A."/>
            <person name="Liang C."/>
            <person name="Lipzen A."/>
            <person name="Lutzoni F."/>
            <person name="Magnuson J."/>
            <person name="Mondo S."/>
            <person name="Nolan M."/>
            <person name="Ohm R."/>
            <person name="Pangilinan J."/>
            <person name="Park H.-J."/>
            <person name="Ramirez L."/>
            <person name="Alfaro M."/>
            <person name="Sun H."/>
            <person name="Tritt A."/>
            <person name="Yoshinaga Y."/>
            <person name="Zwiers L.-H."/>
            <person name="Turgeon B."/>
            <person name="Goodwin S."/>
            <person name="Spatafora J."/>
            <person name="Crous P."/>
            <person name="Grigoriev I."/>
        </authorList>
    </citation>
    <scope>NUCLEOTIDE SEQUENCE</scope>
    <source>
        <strain evidence="6">CBS 130266</strain>
    </source>
</reference>
<protein>
    <submittedName>
        <fullName evidence="6">WD40 repeat-like protein</fullName>
    </submittedName>
</protein>
<dbReference type="EMBL" id="MU007120">
    <property type="protein sequence ID" value="KAF2419049.1"/>
    <property type="molecule type" value="Genomic_DNA"/>
</dbReference>
<dbReference type="InterPro" id="IPR015943">
    <property type="entry name" value="WD40/YVTN_repeat-like_dom_sf"/>
</dbReference>
<dbReference type="PROSITE" id="PS50082">
    <property type="entry name" value="WD_REPEATS_2"/>
    <property type="match status" value="4"/>
</dbReference>
<name>A0A9P4NFF5_9PEZI</name>
<evidence type="ECO:0000256" key="3">
    <source>
        <dbReference type="ARBA" id="ARBA00022763"/>
    </source>
</evidence>
<dbReference type="GO" id="GO:0000109">
    <property type="term" value="C:nucleotide-excision repair complex"/>
    <property type="evidence" value="ECO:0007669"/>
    <property type="project" value="TreeGrafter"/>
</dbReference>
<evidence type="ECO:0000313" key="6">
    <source>
        <dbReference type="EMBL" id="KAF2419049.1"/>
    </source>
</evidence>
<dbReference type="PROSITE" id="PS00678">
    <property type="entry name" value="WD_REPEATS_1"/>
    <property type="match status" value="3"/>
</dbReference>
<keyword evidence="2" id="KW-0677">Repeat</keyword>
<dbReference type="InterPro" id="IPR020472">
    <property type="entry name" value="WD40_PAC1"/>
</dbReference>
<gene>
    <name evidence="6" type="ORF">EJ08DRAFT_665972</name>
</gene>
<evidence type="ECO:0000313" key="7">
    <source>
        <dbReference type="Proteomes" id="UP000800235"/>
    </source>
</evidence>
<keyword evidence="3" id="KW-0227">DNA damage</keyword>
<keyword evidence="1 5" id="KW-0853">WD repeat</keyword>
<feature type="repeat" description="WD" evidence="5">
    <location>
        <begin position="273"/>
        <end position="314"/>
    </location>
</feature>
<sequence>MNVQLLSREGGSAPGAELRRTCNTKYLHAIQPSDTRFEQRSLQNLEASIDAARGGEGPESKASIVHHGGVTSITIDRFEGRYLLSGGADSSISLWDLETAEFSSTHTTHRPLGSVRKSPSSHSHGITQLSFYPFDSLAFLSSSYDHSVKIWDSDTLKSSASFNLESVIYSHAVSPIASHLLVACATQHPAVRLVDLRSGSSSHALAGHAGPVLTVAWSPKDEHVLASGGTDGAIRFWDVRRSAGFMAAFDKEDSVGVVGYDGGGSGARRRERGTAHVGTVNGIVWTEDGRHMVSTGHDERLRIWNTTTGANTLANFGPVIKNKNFSRLLPCIAPSYLVSSGKDMLFFPCEREILVYEMFEGKLMKRLRTPGVPIGNTSSDTRAGLKHRVVDLAWRSHSVELYSAHGDGSIRAWKPRTSEDAALDEEERQEVEAEEIDRKRKRQVLEDVYHDLAKKRMIF</sequence>
<dbReference type="Proteomes" id="UP000800235">
    <property type="component" value="Unassembled WGS sequence"/>
</dbReference>
<dbReference type="PANTHER" id="PTHR46202">
    <property type="entry name" value="DNA EXCISION REPAIR PROTEIN ERCC-8"/>
    <property type="match status" value="1"/>
</dbReference>
<feature type="repeat" description="WD" evidence="5">
    <location>
        <begin position="205"/>
        <end position="247"/>
    </location>
</feature>
<keyword evidence="7" id="KW-1185">Reference proteome</keyword>
<evidence type="ECO:0000256" key="5">
    <source>
        <dbReference type="PROSITE-ProRule" id="PRU00221"/>
    </source>
</evidence>
<organism evidence="6 7">
    <name type="scientific">Tothia fuscella</name>
    <dbReference type="NCBI Taxonomy" id="1048955"/>
    <lineage>
        <taxon>Eukaryota</taxon>
        <taxon>Fungi</taxon>
        <taxon>Dikarya</taxon>
        <taxon>Ascomycota</taxon>
        <taxon>Pezizomycotina</taxon>
        <taxon>Dothideomycetes</taxon>
        <taxon>Pleosporomycetidae</taxon>
        <taxon>Venturiales</taxon>
        <taxon>Cylindrosympodiaceae</taxon>
        <taxon>Tothia</taxon>
    </lineage>
</organism>
<dbReference type="PROSITE" id="PS50294">
    <property type="entry name" value="WD_REPEATS_REGION"/>
    <property type="match status" value="4"/>
</dbReference>
<dbReference type="InterPro" id="IPR036322">
    <property type="entry name" value="WD40_repeat_dom_sf"/>
</dbReference>
<dbReference type="GO" id="GO:0000209">
    <property type="term" value="P:protein polyubiquitination"/>
    <property type="evidence" value="ECO:0007669"/>
    <property type="project" value="TreeGrafter"/>
</dbReference>
<evidence type="ECO:0000256" key="1">
    <source>
        <dbReference type="ARBA" id="ARBA00022574"/>
    </source>
</evidence>